<dbReference type="Pfam" id="PF00994">
    <property type="entry name" value="MoCF_biosynth"/>
    <property type="match status" value="1"/>
</dbReference>
<keyword evidence="7" id="KW-0479">Metal-binding</keyword>
<comment type="pathway">
    <text evidence="2 7">Cofactor biosynthesis; molybdopterin biosynthesis.</text>
</comment>
<sequence length="413" mass="42957">MTELPEVYSEWILSRIKATEIVEVSIAGAHGRVLAQSASAGVDLPLWSASAMDGYAIHSADTVTATDETPVMLRVIGEVEAGSSLDPDLPSGSAVRIMTGAPVPTAADAVIPVELTRGSKPDGWADDQVQVLRGVDRGANVRRRGEDVVQGETIAHAGEVLGAARLSALAAAGVASVRVYRTPRVAVVSTGSELREPGQPLLRGEIPESNSLLISGMLREVGIEARTVEHITDDAASLRQRLAQLAADHDAVITTGGVGPGLHDVVRIALEPEPEIRSVRVAVRPGQPQCSGRHSAGAFIFGLPGNPVSAAVSFELFVRPALRKMAGITAPERRRLEATATTGWRGKSGVLQVLPVTLSEGPEGLTCAPAVPPKGVSHSVGRHGATDGYALVEPGRGDIAAGDQVRVIETGLL</sequence>
<dbReference type="InterPro" id="IPR005111">
    <property type="entry name" value="MoeA_C_domain_IV"/>
</dbReference>
<comment type="cofactor">
    <cofactor evidence="7">
        <name>Mg(2+)</name>
        <dbReference type="ChEBI" id="CHEBI:18420"/>
    </cofactor>
</comment>
<keyword evidence="4 7" id="KW-0500">Molybdenum</keyword>
<evidence type="ECO:0000256" key="6">
    <source>
        <dbReference type="ARBA" id="ARBA00047317"/>
    </source>
</evidence>
<dbReference type="Gene3D" id="2.170.190.11">
    <property type="entry name" value="Molybdopterin biosynthesis moea protein, domain 3"/>
    <property type="match status" value="1"/>
</dbReference>
<dbReference type="Pfam" id="PF03453">
    <property type="entry name" value="MoeA_N"/>
    <property type="match status" value="1"/>
</dbReference>
<proteinExistence type="inferred from homology"/>
<reference evidence="9 10" key="1">
    <citation type="submission" date="2020-08" db="EMBL/GenBank/DDBJ databases">
        <title>Genome sequence of Leucobacter denitrificans KACC 14055T.</title>
        <authorList>
            <person name="Hyun D.-W."/>
            <person name="Bae J.-W."/>
        </authorList>
    </citation>
    <scope>NUCLEOTIDE SEQUENCE [LARGE SCALE GENOMIC DNA]</scope>
    <source>
        <strain evidence="9 10">KACC 14055</strain>
    </source>
</reference>
<keyword evidence="10" id="KW-1185">Reference proteome</keyword>
<dbReference type="GO" id="GO:0046872">
    <property type="term" value="F:metal ion binding"/>
    <property type="evidence" value="ECO:0007669"/>
    <property type="project" value="UniProtKB-UniRule"/>
</dbReference>
<accession>A0A7G9S420</accession>
<name>A0A7G9S420_9MICO</name>
<dbReference type="Gene3D" id="3.90.105.10">
    <property type="entry name" value="Molybdopterin biosynthesis moea protein, domain 2"/>
    <property type="match status" value="1"/>
</dbReference>
<dbReference type="InterPro" id="IPR036688">
    <property type="entry name" value="MoeA_C_domain_IV_sf"/>
</dbReference>
<dbReference type="GO" id="GO:0005829">
    <property type="term" value="C:cytosol"/>
    <property type="evidence" value="ECO:0007669"/>
    <property type="project" value="TreeGrafter"/>
</dbReference>
<dbReference type="UniPathway" id="UPA00344"/>
<dbReference type="InterPro" id="IPR038987">
    <property type="entry name" value="MoeA-like"/>
</dbReference>
<evidence type="ECO:0000256" key="2">
    <source>
        <dbReference type="ARBA" id="ARBA00005046"/>
    </source>
</evidence>
<keyword evidence="7 9" id="KW-0808">Transferase</keyword>
<dbReference type="SUPFAM" id="SSF63867">
    <property type="entry name" value="MoeA C-terminal domain-like"/>
    <property type="match status" value="1"/>
</dbReference>
<dbReference type="GO" id="GO:0061599">
    <property type="term" value="F:molybdopterin molybdotransferase activity"/>
    <property type="evidence" value="ECO:0007669"/>
    <property type="project" value="UniProtKB-UniRule"/>
</dbReference>
<dbReference type="CDD" id="cd00887">
    <property type="entry name" value="MoeA"/>
    <property type="match status" value="1"/>
</dbReference>
<comment type="similarity">
    <text evidence="3 7">Belongs to the MoeA family.</text>
</comment>
<dbReference type="NCBIfam" id="NF045515">
    <property type="entry name" value="Glp_gephyrin"/>
    <property type="match status" value="1"/>
</dbReference>
<feature type="domain" description="MoaB/Mog" evidence="8">
    <location>
        <begin position="186"/>
        <end position="324"/>
    </location>
</feature>
<comment type="function">
    <text evidence="1 7">Catalyzes the insertion of molybdate into adenylated molybdopterin with the concomitant release of AMP.</text>
</comment>
<dbReference type="GO" id="GO:0006777">
    <property type="term" value="P:Mo-molybdopterin cofactor biosynthetic process"/>
    <property type="evidence" value="ECO:0007669"/>
    <property type="project" value="UniProtKB-UniRule"/>
</dbReference>
<dbReference type="AlphaFoldDB" id="A0A7G9S420"/>
<evidence type="ECO:0000313" key="10">
    <source>
        <dbReference type="Proteomes" id="UP000515934"/>
    </source>
</evidence>
<evidence type="ECO:0000256" key="5">
    <source>
        <dbReference type="ARBA" id="ARBA00023150"/>
    </source>
</evidence>
<dbReference type="InterPro" id="IPR036425">
    <property type="entry name" value="MoaB/Mog-like_dom_sf"/>
</dbReference>
<dbReference type="Pfam" id="PF03454">
    <property type="entry name" value="MoeA_C"/>
    <property type="match status" value="1"/>
</dbReference>
<evidence type="ECO:0000256" key="4">
    <source>
        <dbReference type="ARBA" id="ARBA00022505"/>
    </source>
</evidence>
<dbReference type="Proteomes" id="UP000515934">
    <property type="component" value="Chromosome"/>
</dbReference>
<dbReference type="SUPFAM" id="SSF63882">
    <property type="entry name" value="MoeA N-terminal region -like"/>
    <property type="match status" value="1"/>
</dbReference>
<evidence type="ECO:0000313" key="9">
    <source>
        <dbReference type="EMBL" id="QNN62595.1"/>
    </source>
</evidence>
<dbReference type="SMART" id="SM00852">
    <property type="entry name" value="MoCF_biosynth"/>
    <property type="match status" value="1"/>
</dbReference>
<dbReference type="RefSeq" id="WP_187555065.1">
    <property type="nucleotide sequence ID" value="NZ_CP060716.1"/>
</dbReference>
<dbReference type="KEGG" id="ldn:H9L06_10200"/>
<dbReference type="FunFam" id="2.170.190.11:FF:000001">
    <property type="entry name" value="Molybdopterin molybdenumtransferase"/>
    <property type="match status" value="1"/>
</dbReference>
<gene>
    <name evidence="9" type="ORF">H9L06_10200</name>
</gene>
<dbReference type="SUPFAM" id="SSF53218">
    <property type="entry name" value="Molybdenum cofactor biosynthesis proteins"/>
    <property type="match status" value="1"/>
</dbReference>
<keyword evidence="5 7" id="KW-0501">Molybdenum cofactor biosynthesis</keyword>
<protein>
    <recommendedName>
        <fullName evidence="7">Molybdopterin molybdenumtransferase</fullName>
        <ecNumber evidence="7">2.10.1.1</ecNumber>
    </recommendedName>
</protein>
<evidence type="ECO:0000259" key="8">
    <source>
        <dbReference type="SMART" id="SM00852"/>
    </source>
</evidence>
<evidence type="ECO:0000256" key="3">
    <source>
        <dbReference type="ARBA" id="ARBA00010763"/>
    </source>
</evidence>
<dbReference type="PANTHER" id="PTHR10192">
    <property type="entry name" value="MOLYBDOPTERIN BIOSYNTHESIS PROTEIN"/>
    <property type="match status" value="1"/>
</dbReference>
<dbReference type="InterPro" id="IPR036135">
    <property type="entry name" value="MoeA_linker/N_sf"/>
</dbReference>
<dbReference type="PANTHER" id="PTHR10192:SF5">
    <property type="entry name" value="GEPHYRIN"/>
    <property type="match status" value="1"/>
</dbReference>
<evidence type="ECO:0000256" key="7">
    <source>
        <dbReference type="RuleBase" id="RU365090"/>
    </source>
</evidence>
<comment type="catalytic activity">
    <reaction evidence="6">
        <text>adenylyl-molybdopterin + molybdate = Mo-molybdopterin + AMP + H(+)</text>
        <dbReference type="Rhea" id="RHEA:35047"/>
        <dbReference type="ChEBI" id="CHEBI:15378"/>
        <dbReference type="ChEBI" id="CHEBI:36264"/>
        <dbReference type="ChEBI" id="CHEBI:62727"/>
        <dbReference type="ChEBI" id="CHEBI:71302"/>
        <dbReference type="ChEBI" id="CHEBI:456215"/>
        <dbReference type="EC" id="2.10.1.1"/>
    </reaction>
</comment>
<evidence type="ECO:0000256" key="1">
    <source>
        <dbReference type="ARBA" id="ARBA00002901"/>
    </source>
</evidence>
<dbReference type="NCBIfam" id="TIGR00177">
    <property type="entry name" value="molyb_syn"/>
    <property type="match status" value="1"/>
</dbReference>
<dbReference type="Gene3D" id="2.40.340.10">
    <property type="entry name" value="MoeA, C-terminal, domain IV"/>
    <property type="match status" value="1"/>
</dbReference>
<dbReference type="InterPro" id="IPR001453">
    <property type="entry name" value="MoaB/Mog_dom"/>
</dbReference>
<dbReference type="InterPro" id="IPR005110">
    <property type="entry name" value="MoeA_linker/N"/>
</dbReference>
<dbReference type="EMBL" id="CP060716">
    <property type="protein sequence ID" value="QNN62595.1"/>
    <property type="molecule type" value="Genomic_DNA"/>
</dbReference>
<dbReference type="EC" id="2.10.1.1" evidence="7"/>
<keyword evidence="7" id="KW-0460">Magnesium</keyword>
<dbReference type="Gene3D" id="3.40.980.10">
    <property type="entry name" value="MoaB/Mog-like domain"/>
    <property type="match status" value="1"/>
</dbReference>
<organism evidence="9 10">
    <name type="scientific">Leucobacter denitrificans</name>
    <dbReference type="NCBI Taxonomy" id="683042"/>
    <lineage>
        <taxon>Bacteria</taxon>
        <taxon>Bacillati</taxon>
        <taxon>Actinomycetota</taxon>
        <taxon>Actinomycetes</taxon>
        <taxon>Micrococcales</taxon>
        <taxon>Microbacteriaceae</taxon>
        <taxon>Leucobacter</taxon>
    </lineage>
</organism>